<proteinExistence type="predicted"/>
<organism evidence="1 2">
    <name type="scientific">Sinosporangium siamense</name>
    <dbReference type="NCBI Taxonomy" id="1367973"/>
    <lineage>
        <taxon>Bacteria</taxon>
        <taxon>Bacillati</taxon>
        <taxon>Actinomycetota</taxon>
        <taxon>Actinomycetes</taxon>
        <taxon>Streptosporangiales</taxon>
        <taxon>Streptosporangiaceae</taxon>
        <taxon>Sinosporangium</taxon>
    </lineage>
</organism>
<reference evidence="1" key="1">
    <citation type="submission" date="2021-01" db="EMBL/GenBank/DDBJ databases">
        <title>Whole genome shotgun sequence of Sinosporangium siamense NBRC 109515.</title>
        <authorList>
            <person name="Komaki H."/>
            <person name="Tamura T."/>
        </authorList>
    </citation>
    <scope>NUCLEOTIDE SEQUENCE</scope>
    <source>
        <strain evidence="1">NBRC 109515</strain>
    </source>
</reference>
<gene>
    <name evidence="1" type="ORF">Ssi02_71730</name>
</gene>
<dbReference type="Proteomes" id="UP000606172">
    <property type="component" value="Unassembled WGS sequence"/>
</dbReference>
<comment type="caution">
    <text evidence="1">The sequence shown here is derived from an EMBL/GenBank/DDBJ whole genome shotgun (WGS) entry which is preliminary data.</text>
</comment>
<keyword evidence="2" id="KW-1185">Reference proteome</keyword>
<dbReference type="RefSeq" id="WP_204032176.1">
    <property type="nucleotide sequence ID" value="NZ_BOOW01000052.1"/>
</dbReference>
<evidence type="ECO:0000313" key="2">
    <source>
        <dbReference type="Proteomes" id="UP000606172"/>
    </source>
</evidence>
<dbReference type="EMBL" id="BOOW01000052">
    <property type="protein sequence ID" value="GII96942.1"/>
    <property type="molecule type" value="Genomic_DNA"/>
</dbReference>
<sequence>METSDQQEQYVHLTDLAWRLHELRRVVSIVLVPEQAPFLRPRNPAFGRILVKATAQDQEWFFTWGRGGDQRIPVNAEDSARRIARLLVA</sequence>
<dbReference type="AlphaFoldDB" id="A0A919RPL1"/>
<protein>
    <submittedName>
        <fullName evidence="1">Uncharacterized protein</fullName>
    </submittedName>
</protein>
<accession>A0A919RPL1</accession>
<name>A0A919RPL1_9ACTN</name>
<evidence type="ECO:0000313" key="1">
    <source>
        <dbReference type="EMBL" id="GII96942.1"/>
    </source>
</evidence>